<dbReference type="EMBL" id="BTSY01000001">
    <property type="protein sequence ID" value="GMT12263.1"/>
    <property type="molecule type" value="Genomic_DNA"/>
</dbReference>
<feature type="non-terminal residue" evidence="1">
    <location>
        <position position="98"/>
    </location>
</feature>
<sequence length="98" mass="10982">VGCLPVLPIQEFDTFIPFGREAKIFEMNQKCERLSNKTAIITITHNPKDALDFAKIFSKTGKVGNTCYFNGKEVAEGHAVRVGKMTLACVYKDNHFEV</sequence>
<keyword evidence="2" id="KW-1185">Reference proteome</keyword>
<reference evidence="1" key="1">
    <citation type="submission" date="2023-10" db="EMBL/GenBank/DDBJ databases">
        <title>Genome assembly of Pristionchus species.</title>
        <authorList>
            <person name="Yoshida K."/>
            <person name="Sommer R.J."/>
        </authorList>
    </citation>
    <scope>NUCLEOTIDE SEQUENCE</scope>
    <source>
        <strain evidence="1">RS5133</strain>
    </source>
</reference>
<gene>
    <name evidence="1" type="ORF">PFISCL1PPCAC_3560</name>
</gene>
<protein>
    <recommendedName>
        <fullName evidence="3">ABC transporter ATP-binding protein</fullName>
    </recommendedName>
</protein>
<dbReference type="AlphaFoldDB" id="A0AAV5V1G1"/>
<accession>A0AAV5V1G1</accession>
<evidence type="ECO:0000313" key="2">
    <source>
        <dbReference type="Proteomes" id="UP001432322"/>
    </source>
</evidence>
<name>A0AAV5V1G1_9BILA</name>
<comment type="caution">
    <text evidence="1">The sequence shown here is derived from an EMBL/GenBank/DDBJ whole genome shotgun (WGS) entry which is preliminary data.</text>
</comment>
<proteinExistence type="predicted"/>
<evidence type="ECO:0000313" key="1">
    <source>
        <dbReference type="EMBL" id="GMT12263.1"/>
    </source>
</evidence>
<organism evidence="1 2">
    <name type="scientific">Pristionchus fissidentatus</name>
    <dbReference type="NCBI Taxonomy" id="1538716"/>
    <lineage>
        <taxon>Eukaryota</taxon>
        <taxon>Metazoa</taxon>
        <taxon>Ecdysozoa</taxon>
        <taxon>Nematoda</taxon>
        <taxon>Chromadorea</taxon>
        <taxon>Rhabditida</taxon>
        <taxon>Rhabditina</taxon>
        <taxon>Diplogasteromorpha</taxon>
        <taxon>Diplogasteroidea</taxon>
        <taxon>Neodiplogasteridae</taxon>
        <taxon>Pristionchus</taxon>
    </lineage>
</organism>
<evidence type="ECO:0008006" key="3">
    <source>
        <dbReference type="Google" id="ProtNLM"/>
    </source>
</evidence>
<dbReference type="Proteomes" id="UP001432322">
    <property type="component" value="Unassembled WGS sequence"/>
</dbReference>
<feature type="non-terminal residue" evidence="1">
    <location>
        <position position="1"/>
    </location>
</feature>